<accession>A0A915JWD4</accession>
<organism evidence="1 2">
    <name type="scientific">Romanomermis culicivorax</name>
    <name type="common">Nematode worm</name>
    <dbReference type="NCBI Taxonomy" id="13658"/>
    <lineage>
        <taxon>Eukaryota</taxon>
        <taxon>Metazoa</taxon>
        <taxon>Ecdysozoa</taxon>
        <taxon>Nematoda</taxon>
        <taxon>Enoplea</taxon>
        <taxon>Dorylaimia</taxon>
        <taxon>Mermithida</taxon>
        <taxon>Mermithoidea</taxon>
        <taxon>Mermithidae</taxon>
        <taxon>Romanomermis</taxon>
    </lineage>
</organism>
<evidence type="ECO:0000313" key="2">
    <source>
        <dbReference type="WBParaSite" id="nRc.2.0.1.t30735-RA"/>
    </source>
</evidence>
<reference evidence="2" key="1">
    <citation type="submission" date="2022-11" db="UniProtKB">
        <authorList>
            <consortium name="WormBaseParasite"/>
        </authorList>
    </citation>
    <scope>IDENTIFICATION</scope>
</reference>
<protein>
    <submittedName>
        <fullName evidence="2">Uncharacterized protein</fullName>
    </submittedName>
</protein>
<keyword evidence="1" id="KW-1185">Reference proteome</keyword>
<dbReference type="WBParaSite" id="nRc.2.0.1.t30735-RA">
    <property type="protein sequence ID" value="nRc.2.0.1.t30735-RA"/>
    <property type="gene ID" value="nRc.2.0.1.g30735"/>
</dbReference>
<dbReference type="AlphaFoldDB" id="A0A915JWD4"/>
<sequence>MHTSVKFGNGPSLGITSAEENRLVKVKVQPESAASDDGLPSNSNEKVGPLFLELYLSTKITPIKRQAIKIQTTITAQSQHRCALSSFKVFSCSAFTASSCTPPASTFLPLLSPLSLFAPDFFELNINDTAHQRNNFITLLARILILPFDGVTDAALVFDVFLTIDFFLTGGVTAPGVPPVLAVLLLPSDSVNTILA</sequence>
<proteinExistence type="predicted"/>
<name>A0A915JWD4_ROMCU</name>
<dbReference type="Proteomes" id="UP000887565">
    <property type="component" value="Unplaced"/>
</dbReference>
<evidence type="ECO:0000313" key="1">
    <source>
        <dbReference type="Proteomes" id="UP000887565"/>
    </source>
</evidence>